<evidence type="ECO:0000259" key="1">
    <source>
        <dbReference type="PROSITE" id="PS51352"/>
    </source>
</evidence>
<dbReference type="InterPro" id="IPR000866">
    <property type="entry name" value="AhpC/TSA"/>
</dbReference>
<gene>
    <name evidence="2" type="ORF">CIK83_01390</name>
</gene>
<accession>A0A368LKK5</accession>
<comment type="caution">
    <text evidence="2">The sequence shown here is derived from an EMBL/GenBank/DDBJ whole genome shotgun (WGS) entry which is preliminary data.</text>
</comment>
<organism evidence="2 3">
    <name type="scientific">Vibrio casei</name>
    <dbReference type="NCBI Taxonomy" id="673372"/>
    <lineage>
        <taxon>Bacteria</taxon>
        <taxon>Pseudomonadati</taxon>
        <taxon>Pseudomonadota</taxon>
        <taxon>Gammaproteobacteria</taxon>
        <taxon>Vibrionales</taxon>
        <taxon>Vibrionaceae</taxon>
        <taxon>Vibrio</taxon>
    </lineage>
</organism>
<evidence type="ECO:0000313" key="2">
    <source>
        <dbReference type="EMBL" id="RCS72368.1"/>
    </source>
</evidence>
<dbReference type="EMBL" id="QPGL01000001">
    <property type="protein sequence ID" value="RCS72368.1"/>
    <property type="molecule type" value="Genomic_DNA"/>
</dbReference>
<dbReference type="CDD" id="cd03011">
    <property type="entry name" value="TlpA_like_ScsD_MtbDsbE"/>
    <property type="match status" value="1"/>
</dbReference>
<dbReference type="Proteomes" id="UP000252479">
    <property type="component" value="Unassembled WGS sequence"/>
</dbReference>
<dbReference type="PANTHER" id="PTHR42852">
    <property type="entry name" value="THIOL:DISULFIDE INTERCHANGE PROTEIN DSBE"/>
    <property type="match status" value="1"/>
</dbReference>
<dbReference type="GeneID" id="303187549"/>
<dbReference type="PROSITE" id="PS51352">
    <property type="entry name" value="THIOREDOXIN_2"/>
    <property type="match status" value="1"/>
</dbReference>
<dbReference type="GO" id="GO:0016209">
    <property type="term" value="F:antioxidant activity"/>
    <property type="evidence" value="ECO:0007669"/>
    <property type="project" value="InterPro"/>
</dbReference>
<dbReference type="InterPro" id="IPR013766">
    <property type="entry name" value="Thioredoxin_domain"/>
</dbReference>
<dbReference type="InterPro" id="IPR036249">
    <property type="entry name" value="Thioredoxin-like_sf"/>
</dbReference>
<evidence type="ECO:0000313" key="3">
    <source>
        <dbReference type="Proteomes" id="UP000252479"/>
    </source>
</evidence>
<keyword evidence="3" id="KW-1185">Reference proteome</keyword>
<dbReference type="InterPro" id="IPR050553">
    <property type="entry name" value="Thioredoxin_ResA/DsbE_sf"/>
</dbReference>
<protein>
    <submittedName>
        <fullName evidence="2">Protein disulfide oxidoreductase</fullName>
    </submittedName>
</protein>
<proteinExistence type="predicted"/>
<dbReference type="AlphaFoldDB" id="A0A368LKK5"/>
<dbReference type="Gene3D" id="3.40.30.10">
    <property type="entry name" value="Glutaredoxin"/>
    <property type="match status" value="1"/>
</dbReference>
<dbReference type="OrthoDB" id="9796554at2"/>
<dbReference type="GO" id="GO:0016491">
    <property type="term" value="F:oxidoreductase activity"/>
    <property type="evidence" value="ECO:0007669"/>
    <property type="project" value="InterPro"/>
</dbReference>
<reference evidence="2 3" key="1">
    <citation type="journal article" date="2017" name="Elife">
        <title>Extensive horizontal gene transfer in cheese-associated bacteria.</title>
        <authorList>
            <person name="Bonham K.S."/>
            <person name="Wolfe B.E."/>
            <person name="Dutton R.J."/>
        </authorList>
    </citation>
    <scope>NUCLEOTIDE SEQUENCE [LARGE SCALE GENOMIC DNA]</scope>
    <source>
        <strain evidence="2 3">JB196</strain>
    </source>
</reference>
<name>A0A368LKK5_9VIBR</name>
<dbReference type="PANTHER" id="PTHR42852:SF17">
    <property type="entry name" value="THIOREDOXIN-LIKE PROTEIN HI_1115"/>
    <property type="match status" value="1"/>
</dbReference>
<dbReference type="Pfam" id="PF00578">
    <property type="entry name" value="AhpC-TSA"/>
    <property type="match status" value="1"/>
</dbReference>
<feature type="domain" description="Thioredoxin" evidence="1">
    <location>
        <begin position="30"/>
        <end position="164"/>
    </location>
</feature>
<sequence>MKSIKSKLIGVFKYLILLVVVSVAVDLWRSQSVPTQASFNLKAQDINQQWVDIEALSQEQPVVVYFWASWCSVCQFVTPSVNWVSDYYPTVGVSLSSGESHKLQRYFEYKQLGFANINDPRSQIGQQWGVNVTPTIFIVRNGEIKHITTGFTSPIGLLARLWVS</sequence>
<dbReference type="SUPFAM" id="SSF52833">
    <property type="entry name" value="Thioredoxin-like"/>
    <property type="match status" value="1"/>
</dbReference>
<dbReference type="RefSeq" id="WP_086960378.1">
    <property type="nucleotide sequence ID" value="NZ_AP018680.1"/>
</dbReference>